<proteinExistence type="predicted"/>
<dbReference type="AlphaFoldDB" id="A0A108UCK9"/>
<dbReference type="EMBL" id="JAJA02000001">
    <property type="protein sequence ID" value="KWS06704.1"/>
    <property type="molecule type" value="Genomic_DNA"/>
</dbReference>
<organism evidence="2 3">
    <name type="scientific">Lysobacter capsici AZ78</name>
    <dbReference type="NCBI Taxonomy" id="1444315"/>
    <lineage>
        <taxon>Bacteria</taxon>
        <taxon>Pseudomonadati</taxon>
        <taxon>Pseudomonadota</taxon>
        <taxon>Gammaproteobacteria</taxon>
        <taxon>Lysobacterales</taxon>
        <taxon>Lysobacteraceae</taxon>
        <taxon>Lysobacter</taxon>
    </lineage>
</organism>
<evidence type="ECO:0000256" key="1">
    <source>
        <dbReference type="SAM" id="MobiDB-lite"/>
    </source>
</evidence>
<feature type="region of interest" description="Disordered" evidence="1">
    <location>
        <begin position="1"/>
        <end position="22"/>
    </location>
</feature>
<reference evidence="2 3" key="1">
    <citation type="journal article" date="2014" name="Genome Announc.">
        <title>Draft Genome Sequence of Lysobacter capsici AZ78, a Bacterium Antagonistic to Plant-Pathogenic Oomycetes.</title>
        <authorList>
            <person name="Puopolo G."/>
            <person name="Sonego P."/>
            <person name="Engelen K."/>
            <person name="Pertot I."/>
        </authorList>
    </citation>
    <scope>NUCLEOTIDE SEQUENCE [LARGE SCALE GENOMIC DNA]</scope>
    <source>
        <strain evidence="2 3">AZ78</strain>
    </source>
</reference>
<name>A0A108UCK9_9GAMM</name>
<evidence type="ECO:0000313" key="3">
    <source>
        <dbReference type="Proteomes" id="UP000023435"/>
    </source>
</evidence>
<dbReference type="InterPro" id="IPR007922">
    <property type="entry name" value="DciA-like"/>
</dbReference>
<accession>A0A108UCK9</accession>
<dbReference type="Proteomes" id="UP000023435">
    <property type="component" value="Unassembled WGS sequence"/>
</dbReference>
<evidence type="ECO:0000313" key="2">
    <source>
        <dbReference type="EMBL" id="KWS06704.1"/>
    </source>
</evidence>
<protein>
    <submittedName>
        <fullName evidence="2">RNA-binding protein</fullName>
    </submittedName>
</protein>
<gene>
    <name evidence="2" type="ORF">AZ78_4261</name>
</gene>
<keyword evidence="3" id="KW-1185">Reference proteome</keyword>
<dbReference type="Pfam" id="PF05258">
    <property type="entry name" value="DciA"/>
    <property type="match status" value="1"/>
</dbReference>
<comment type="caution">
    <text evidence="2">The sequence shown here is derived from an EMBL/GenBank/DDBJ whole genome shotgun (WGS) entry which is preliminary data.</text>
</comment>
<sequence>MCPMSDYKPKPKSPPRKSSTPRIAMDALLEDPAGNNPIRRALWLEGLDRRLRPYLPPSLAAHARLANFERGRLVFVVDAPVWRAKLRLAAPELLDAARSIGLDAAEFVVKTTIPNPVAAPVRKAKPMSAATLMSLQAALASLKKPDPSGSSDAG</sequence>